<dbReference type="GeneID" id="94829772"/>
<sequence length="466" mass="53540">MALIVGYKGVEGIDIDHSSLIHADNVDIKDIPLNEFKMSENLIERALLVEWENLQMHYKNGNSEGFEKSSEIIASYLFDKSHDIIKLVKFLDIPSFIVHEVKNDADPKRLTQILRLAINIITAGDQEVFLFFHQQNFFSCVDSFMNSQNTTLITCAVILISSVLDDYVRIGVKPPFDFSPNKISEVVDFFFIRGPLFCLLGNILCEIPSLDNINEYIQLGFNILKPVDNYNRFFEGIDYVLHLDFPKFWPLIRANLELLYSFVFCKSLTSENMIISNSLNVMTLLNNLIENYKVAKQEIVPNLPFKDLLMIAEIQKPKVLSLSIKLLAKTVKHHIFEAQILFESSVYHNIIDIFENGQVDEKISCMLLVLKLFDALGDDGNLSIFLCNDFFQILVDFIDPSLEKQFFSTLKLINVLINKQPELIQCCDESLIRSLEEMKINTSNEKILSYITSVMKLIHDSQENTF</sequence>
<comment type="caution">
    <text evidence="1">The sequence shown here is derived from an EMBL/GenBank/DDBJ whole genome shotgun (WGS) entry which is preliminary data.</text>
</comment>
<evidence type="ECO:0000313" key="1">
    <source>
        <dbReference type="EMBL" id="OHS96656.1"/>
    </source>
</evidence>
<reference evidence="1" key="1">
    <citation type="submission" date="2016-10" db="EMBL/GenBank/DDBJ databases">
        <authorList>
            <person name="Benchimol M."/>
            <person name="Almeida L.G."/>
            <person name="Vasconcelos A.T."/>
            <person name="Perreira-Neves A."/>
            <person name="Rosa I.A."/>
            <person name="Tasca T."/>
            <person name="Bogo M.R."/>
            <person name="de Souza W."/>
        </authorList>
    </citation>
    <scope>NUCLEOTIDE SEQUENCE [LARGE SCALE GENOMIC DNA]</scope>
    <source>
        <strain evidence="1">K</strain>
    </source>
</reference>
<dbReference type="InterPro" id="IPR016024">
    <property type="entry name" value="ARM-type_fold"/>
</dbReference>
<protein>
    <recommendedName>
        <fullName evidence="3">SPIN90/Ldb17 leucine-rich domain-containing protein</fullName>
    </recommendedName>
</protein>
<name>A0A1J4JBY9_9EUKA</name>
<organism evidence="1 2">
    <name type="scientific">Tritrichomonas foetus</name>
    <dbReference type="NCBI Taxonomy" id="1144522"/>
    <lineage>
        <taxon>Eukaryota</taxon>
        <taxon>Metamonada</taxon>
        <taxon>Parabasalia</taxon>
        <taxon>Tritrichomonadida</taxon>
        <taxon>Tritrichomonadidae</taxon>
        <taxon>Tritrichomonas</taxon>
    </lineage>
</organism>
<dbReference type="SUPFAM" id="SSF48371">
    <property type="entry name" value="ARM repeat"/>
    <property type="match status" value="1"/>
</dbReference>
<dbReference type="RefSeq" id="XP_068349793.1">
    <property type="nucleotide sequence ID" value="XM_068495068.1"/>
</dbReference>
<dbReference type="AlphaFoldDB" id="A0A1J4JBY9"/>
<dbReference type="VEuPathDB" id="TrichDB:TRFO_09805"/>
<evidence type="ECO:0000313" key="2">
    <source>
        <dbReference type="Proteomes" id="UP000179807"/>
    </source>
</evidence>
<dbReference type="EMBL" id="MLAK01001160">
    <property type="protein sequence ID" value="OHS96656.1"/>
    <property type="molecule type" value="Genomic_DNA"/>
</dbReference>
<evidence type="ECO:0008006" key="3">
    <source>
        <dbReference type="Google" id="ProtNLM"/>
    </source>
</evidence>
<gene>
    <name evidence="1" type="ORF">TRFO_09805</name>
</gene>
<dbReference type="Proteomes" id="UP000179807">
    <property type="component" value="Unassembled WGS sequence"/>
</dbReference>
<proteinExistence type="predicted"/>
<keyword evidence="2" id="KW-1185">Reference proteome</keyword>
<accession>A0A1J4JBY9</accession>